<dbReference type="Proteomes" id="UP000223834">
    <property type="component" value="Unassembled WGS sequence"/>
</dbReference>
<accession>A0A9X7C617</accession>
<organism evidence="1 2">
    <name type="scientific">Bacillus cereus</name>
    <dbReference type="NCBI Taxonomy" id="1396"/>
    <lineage>
        <taxon>Bacteria</taxon>
        <taxon>Bacillati</taxon>
        <taxon>Bacillota</taxon>
        <taxon>Bacilli</taxon>
        <taxon>Bacillales</taxon>
        <taxon>Bacillaceae</taxon>
        <taxon>Bacillus</taxon>
        <taxon>Bacillus cereus group</taxon>
    </lineage>
</organism>
<dbReference type="AlphaFoldDB" id="A0A9X7C617"/>
<gene>
    <name evidence="1" type="ORF">CN980_29125</name>
</gene>
<name>A0A9X7C617_BACCE</name>
<reference evidence="1 2" key="1">
    <citation type="submission" date="2017-09" db="EMBL/GenBank/DDBJ databases">
        <title>Large-scale bioinformatics analysis of Bacillus genomes uncovers conserved roles of natural products in bacterial physiology.</title>
        <authorList>
            <consortium name="Agbiome Team Llc"/>
            <person name="Bleich R.M."/>
            <person name="Grubbs K.J."/>
            <person name="Santa Maria K.C."/>
            <person name="Allen S.E."/>
            <person name="Farag S."/>
            <person name="Shank E.A."/>
            <person name="Bowers A."/>
        </authorList>
    </citation>
    <scope>NUCLEOTIDE SEQUENCE [LARGE SCALE GENOMIC DNA]</scope>
    <source>
        <strain evidence="1 2">AFS049141</strain>
    </source>
</reference>
<evidence type="ECO:0000313" key="1">
    <source>
        <dbReference type="EMBL" id="PGO61794.1"/>
    </source>
</evidence>
<protein>
    <recommendedName>
        <fullName evidence="3">DUF4145 domain-containing protein</fullName>
    </recommendedName>
</protein>
<sequence>MKGGKYMKNLESTTDVELSSTIEANIEGYRYFFDLNKYINQCPKCNHALVPKVLGINEFFDSKNKRYKFTITLLCPSCFNSFIAQYKVPKELKYGSTNTAFFEFVGPQGHKEEVFSKTIENISPDFVNFYNQALTAEQMGLTDIAGPGYRKSLEFLVKDFAKRNYPDSVAEIEKAALAKCIKNYLDDSNLKKVVEAATWIGNDQTHYIQKHTDRNLDDLKIFINVALSYIEFTERTNDAIALTTR</sequence>
<dbReference type="EMBL" id="NUIQ01000327">
    <property type="protein sequence ID" value="PGO61794.1"/>
    <property type="molecule type" value="Genomic_DNA"/>
</dbReference>
<evidence type="ECO:0000313" key="2">
    <source>
        <dbReference type="Proteomes" id="UP000223834"/>
    </source>
</evidence>
<evidence type="ECO:0008006" key="3">
    <source>
        <dbReference type="Google" id="ProtNLM"/>
    </source>
</evidence>
<comment type="caution">
    <text evidence="1">The sequence shown here is derived from an EMBL/GenBank/DDBJ whole genome shotgun (WGS) entry which is preliminary data.</text>
</comment>
<proteinExistence type="predicted"/>